<evidence type="ECO:0000259" key="3">
    <source>
        <dbReference type="PROSITE" id="PS51078"/>
    </source>
</evidence>
<dbReference type="PANTHER" id="PTHR30466">
    <property type="entry name" value="FLAVIN REDUCTASE"/>
    <property type="match status" value="1"/>
</dbReference>
<dbReference type="SUPFAM" id="SSF55781">
    <property type="entry name" value="GAF domain-like"/>
    <property type="match status" value="1"/>
</dbReference>
<evidence type="ECO:0000313" key="4">
    <source>
        <dbReference type="EMBL" id="MCA1855565.1"/>
    </source>
</evidence>
<keyword evidence="2" id="KW-0560">Oxidoreductase</keyword>
<dbReference type="PROSITE" id="PS51078">
    <property type="entry name" value="ICLR_ED"/>
    <property type="match status" value="1"/>
</dbReference>
<dbReference type="EMBL" id="JAHYBX010000001">
    <property type="protein sequence ID" value="MCA1855565.1"/>
    <property type="molecule type" value="Genomic_DNA"/>
</dbReference>
<feature type="domain" description="IclR-ED" evidence="3">
    <location>
        <begin position="171"/>
        <end position="395"/>
    </location>
</feature>
<comment type="similarity">
    <text evidence="1">Belongs to the non-flavoprotein flavin reductase family.</text>
</comment>
<evidence type="ECO:0000313" key="5">
    <source>
        <dbReference type="Proteomes" id="UP001198602"/>
    </source>
</evidence>
<evidence type="ECO:0000256" key="1">
    <source>
        <dbReference type="ARBA" id="ARBA00008898"/>
    </source>
</evidence>
<proteinExistence type="inferred from homology"/>
<dbReference type="Gene3D" id="2.30.110.10">
    <property type="entry name" value="Electron Transport, Fmn-binding Protein, Chain A"/>
    <property type="match status" value="1"/>
</dbReference>
<dbReference type="SMART" id="SM00903">
    <property type="entry name" value="Flavin_Reduct"/>
    <property type="match status" value="1"/>
</dbReference>
<dbReference type="PANTHER" id="PTHR30466:SF11">
    <property type="entry name" value="FLAVIN-DEPENDENT MONOOXYGENASE, REDUCTASE SUBUNIT HSAB"/>
    <property type="match status" value="1"/>
</dbReference>
<dbReference type="Gene3D" id="3.30.450.40">
    <property type="match status" value="1"/>
</dbReference>
<dbReference type="Proteomes" id="UP001198602">
    <property type="component" value="Unassembled WGS sequence"/>
</dbReference>
<protein>
    <submittedName>
        <fullName evidence="4">Flavin reductase</fullName>
    </submittedName>
</protein>
<name>A0ABS7Y788_9BURK</name>
<dbReference type="RefSeq" id="WP_225237902.1">
    <property type="nucleotide sequence ID" value="NZ_JAHYBX010000001.1"/>
</dbReference>
<dbReference type="Pfam" id="PF01613">
    <property type="entry name" value="Flavin_Reduct"/>
    <property type="match status" value="1"/>
</dbReference>
<accession>A0ABS7Y788</accession>
<dbReference type="InterPro" id="IPR012349">
    <property type="entry name" value="Split_barrel_FMN-bd"/>
</dbReference>
<dbReference type="InterPro" id="IPR029016">
    <property type="entry name" value="GAF-like_dom_sf"/>
</dbReference>
<evidence type="ECO:0000256" key="2">
    <source>
        <dbReference type="ARBA" id="ARBA00023002"/>
    </source>
</evidence>
<gene>
    <name evidence="4" type="ORF">LE190_06445</name>
</gene>
<dbReference type="InterPro" id="IPR002563">
    <property type="entry name" value="Flavin_Rdtase-like_dom"/>
</dbReference>
<sequence length="406" mass="43628">MHTTLPVQPIDGARFREVLGSYPTGVAIVTCIDEHGAATGMVIGTFTSVSLDPPLIGYLPMKTSRTFARMRAAPGNSFCVNILAADQEAVCQHFASPAEDKFASLAWHRSPAGNPVLDGVVAWIDCDYASVTEVGDHYIVLGGVRDMALERDTAPLLFFQRGYGRFTPGPLVAQADRETIEAVQLAETGRDEMEAVAVELEAECSLVAAVGGDVVYVATENRSPNFRLHSRLGLRVPCAPPLGPLFVGSAGAPGEAEWLKRLGRADQETVEAARAQLERVRARGWSIALYGEDGEGSQLEELVALYSMPHRTPGQERRLLEAAKARAGLHEPDALPEDGRYDLRHLSVPVRDAHGQVVLVLRLSAVPPGASLGQVHGWLARLQASAARLEAATAARRGAEPQRLRA</sequence>
<dbReference type="InterPro" id="IPR050268">
    <property type="entry name" value="NADH-dep_flavin_reductase"/>
</dbReference>
<reference evidence="4 5" key="1">
    <citation type="submission" date="2021-07" db="EMBL/GenBank/DDBJ databases">
        <title>Characterization of Violacein-producing bacteria and related species.</title>
        <authorList>
            <person name="Wilson H.S."/>
            <person name="De Leon M.E."/>
        </authorList>
    </citation>
    <scope>NUCLEOTIDE SEQUENCE [LARGE SCALE GENOMIC DNA]</scope>
    <source>
        <strain evidence="4 5">HSC-2F05</strain>
    </source>
</reference>
<organism evidence="4 5">
    <name type="scientific">Massilia hydrophila</name>
    <dbReference type="NCBI Taxonomy" id="3044279"/>
    <lineage>
        <taxon>Bacteria</taxon>
        <taxon>Pseudomonadati</taxon>
        <taxon>Pseudomonadota</taxon>
        <taxon>Betaproteobacteria</taxon>
        <taxon>Burkholderiales</taxon>
        <taxon>Oxalobacteraceae</taxon>
        <taxon>Telluria group</taxon>
        <taxon>Massilia</taxon>
    </lineage>
</organism>
<keyword evidence="5" id="KW-1185">Reference proteome</keyword>
<comment type="caution">
    <text evidence="4">The sequence shown here is derived from an EMBL/GenBank/DDBJ whole genome shotgun (WGS) entry which is preliminary data.</text>
</comment>
<dbReference type="InterPro" id="IPR014757">
    <property type="entry name" value="Tscrpt_reg_IclR_C"/>
</dbReference>
<dbReference type="SUPFAM" id="SSF50475">
    <property type="entry name" value="FMN-binding split barrel"/>
    <property type="match status" value="1"/>
</dbReference>